<evidence type="ECO:0000313" key="6">
    <source>
        <dbReference type="EMBL" id="PWW28262.1"/>
    </source>
</evidence>
<dbReference type="GO" id="GO:0016829">
    <property type="term" value="F:lyase activity"/>
    <property type="evidence" value="ECO:0007669"/>
    <property type="project" value="UniProtKB-KW"/>
</dbReference>
<name>A0A2V2ZV38_9BACI</name>
<dbReference type="CDD" id="cd00452">
    <property type="entry name" value="KDPG_aldolase"/>
    <property type="match status" value="1"/>
</dbReference>
<dbReference type="RefSeq" id="WP_258309443.1">
    <property type="nucleotide sequence ID" value="NZ_QGTW01000006.1"/>
</dbReference>
<dbReference type="AlphaFoldDB" id="A0A2V2ZV38"/>
<dbReference type="Gene3D" id="3.20.20.70">
    <property type="entry name" value="Aldolase class I"/>
    <property type="match status" value="1"/>
</dbReference>
<organism evidence="6 7">
    <name type="scientific">Cytobacillus oceanisediminis</name>
    <dbReference type="NCBI Taxonomy" id="665099"/>
    <lineage>
        <taxon>Bacteria</taxon>
        <taxon>Bacillati</taxon>
        <taxon>Bacillota</taxon>
        <taxon>Bacilli</taxon>
        <taxon>Bacillales</taxon>
        <taxon>Bacillaceae</taxon>
        <taxon>Cytobacillus</taxon>
    </lineage>
</organism>
<gene>
    <name evidence="6" type="ORF">DFO73_10677</name>
</gene>
<keyword evidence="5" id="KW-0119">Carbohydrate metabolism</keyword>
<dbReference type="EMBL" id="QGTW01000006">
    <property type="protein sequence ID" value="PWW28262.1"/>
    <property type="molecule type" value="Genomic_DNA"/>
</dbReference>
<comment type="subunit">
    <text evidence="3">Homotrimer.</text>
</comment>
<dbReference type="Proteomes" id="UP000247150">
    <property type="component" value="Unassembled WGS sequence"/>
</dbReference>
<sequence>MTLEAIKQHKIISIIRGVPGEFIPQIFDALYEGGIRLVELTLNTDNALDLIADMSKRYGGKLLIGAGTVKDEENARLAIDAGAKFILTPILDIPTIHAVKERGAVCITGALSPTEIYTAFTHGSDLVKVFPAGPMGAGYIKDLKGPMPQIPLVPTGGIDVTNASSYLQVGAVALGIGSSLVPAKEQYSSADIAEIKAKAGQFLKLRDGSSASSFSRKNIFSFRLFSKS</sequence>
<dbReference type="SUPFAM" id="SSF51569">
    <property type="entry name" value="Aldolase"/>
    <property type="match status" value="1"/>
</dbReference>
<comment type="caution">
    <text evidence="6">The sequence shown here is derived from an EMBL/GenBank/DDBJ whole genome shotgun (WGS) entry which is preliminary data.</text>
</comment>
<dbReference type="Pfam" id="PF01081">
    <property type="entry name" value="Aldolase"/>
    <property type="match status" value="1"/>
</dbReference>
<comment type="similarity">
    <text evidence="2">Belongs to the KHG/KDPG aldolase family.</text>
</comment>
<dbReference type="NCBIfam" id="TIGR01182">
    <property type="entry name" value="eda"/>
    <property type="match status" value="1"/>
</dbReference>
<dbReference type="InterPro" id="IPR000887">
    <property type="entry name" value="Aldlse_KDPG_KHG"/>
</dbReference>
<reference evidence="6 7" key="1">
    <citation type="submission" date="2018-05" db="EMBL/GenBank/DDBJ databases">
        <title>Freshwater and sediment microbial communities from various areas in North America, analyzing microbe dynamics in response to fracking.</title>
        <authorList>
            <person name="Lamendella R."/>
        </authorList>
    </citation>
    <scope>NUCLEOTIDE SEQUENCE [LARGE SCALE GENOMIC DNA]</scope>
    <source>
        <strain evidence="6 7">15_TX</strain>
    </source>
</reference>
<comment type="pathway">
    <text evidence="1">Carbohydrate acid metabolism.</text>
</comment>
<evidence type="ECO:0000256" key="1">
    <source>
        <dbReference type="ARBA" id="ARBA00004761"/>
    </source>
</evidence>
<dbReference type="PANTHER" id="PTHR30246:SF1">
    <property type="entry name" value="2-DEHYDRO-3-DEOXY-6-PHOSPHOGALACTONATE ALDOLASE-RELATED"/>
    <property type="match status" value="1"/>
</dbReference>
<evidence type="ECO:0000256" key="4">
    <source>
        <dbReference type="ARBA" id="ARBA00023239"/>
    </source>
</evidence>
<proteinExistence type="inferred from homology"/>
<keyword evidence="4" id="KW-0456">Lyase</keyword>
<accession>A0A2V2ZV38</accession>
<evidence type="ECO:0000256" key="3">
    <source>
        <dbReference type="ARBA" id="ARBA00011233"/>
    </source>
</evidence>
<dbReference type="InterPro" id="IPR013785">
    <property type="entry name" value="Aldolase_TIM"/>
</dbReference>
<evidence type="ECO:0000256" key="2">
    <source>
        <dbReference type="ARBA" id="ARBA00006906"/>
    </source>
</evidence>
<dbReference type="PANTHER" id="PTHR30246">
    <property type="entry name" value="2-KETO-3-DEOXY-6-PHOSPHOGLUCONATE ALDOLASE"/>
    <property type="match status" value="1"/>
</dbReference>
<evidence type="ECO:0000256" key="5">
    <source>
        <dbReference type="ARBA" id="ARBA00023277"/>
    </source>
</evidence>
<evidence type="ECO:0000313" key="7">
    <source>
        <dbReference type="Proteomes" id="UP000247150"/>
    </source>
</evidence>
<protein>
    <submittedName>
        <fullName evidence="6">2-dehydro-3-deoxyphosphogluconate aldolase/(4S)-4-hydroxy-2-oxoglutarate aldolase</fullName>
    </submittedName>
</protein>